<feature type="region of interest" description="Disordered" evidence="1">
    <location>
        <begin position="356"/>
        <end position="385"/>
    </location>
</feature>
<feature type="compositionally biased region" description="Basic and acidic residues" evidence="1">
    <location>
        <begin position="357"/>
        <end position="367"/>
    </location>
</feature>
<reference evidence="2" key="1">
    <citation type="submission" date="2023-08" db="EMBL/GenBank/DDBJ databases">
        <authorList>
            <person name="Chen Y."/>
            <person name="Shah S."/>
            <person name="Dougan E. K."/>
            <person name="Thang M."/>
            <person name="Chan C."/>
        </authorList>
    </citation>
    <scope>NUCLEOTIDE SEQUENCE</scope>
</reference>
<accession>A0AA36N8N0</accession>
<evidence type="ECO:0000256" key="1">
    <source>
        <dbReference type="SAM" id="MobiDB-lite"/>
    </source>
</evidence>
<sequence length="402" mass="42761">MRGSHVAQPSQSRPTPSDNCRSGTAGPPGAGHPGARAYPRVQRCGAPSSVQPVLTAPPVTYTRQASPFTPRDGPVQYTPRDGMQSWAHPVHPPIRSMSVPRVRLAPAPSMAALPVDEGGNYLHAAPIAGHSGGACGSATPAPGAPLLPMAQRVRHIPARPGQFIRLSQEDSSCHSSRLETSSLSRLQQALADQRADHEAQLQAQWDERFTEAVAFWHKAWSTTTAVVKDCNTHCVKLSQVLEASLDQLGQSSLELSNLQSRVLDLEAAAGLSSRPAAGKNAEDGADPEAGSRLRQEGLRCLSGTSDSFKRLSHELAQFEQEVSDQSQKLLGTHLTFQTKFGAEEADCANSTVAELEQSSRGEAEDKPSTAAGALPRTELGEAHSEELDCPAGFLASLNSGWR</sequence>
<comment type="caution">
    <text evidence="2">The sequence shown here is derived from an EMBL/GenBank/DDBJ whole genome shotgun (WGS) entry which is preliminary data.</text>
</comment>
<dbReference type="Proteomes" id="UP001178507">
    <property type="component" value="Unassembled WGS sequence"/>
</dbReference>
<evidence type="ECO:0000313" key="2">
    <source>
        <dbReference type="EMBL" id="CAJ1403070.1"/>
    </source>
</evidence>
<evidence type="ECO:0000313" key="3">
    <source>
        <dbReference type="Proteomes" id="UP001178507"/>
    </source>
</evidence>
<name>A0AA36N8N0_9DINO</name>
<protein>
    <submittedName>
        <fullName evidence="2">Uncharacterized protein</fullName>
    </submittedName>
</protein>
<feature type="region of interest" description="Disordered" evidence="1">
    <location>
        <begin position="272"/>
        <end position="292"/>
    </location>
</feature>
<gene>
    <name evidence="2" type="ORF">EVOR1521_LOCUS25819</name>
</gene>
<dbReference type="EMBL" id="CAUJNA010003479">
    <property type="protein sequence ID" value="CAJ1403070.1"/>
    <property type="molecule type" value="Genomic_DNA"/>
</dbReference>
<feature type="region of interest" description="Disordered" evidence="1">
    <location>
        <begin position="1"/>
        <end position="76"/>
    </location>
</feature>
<proteinExistence type="predicted"/>
<organism evidence="2 3">
    <name type="scientific">Effrenium voratum</name>
    <dbReference type="NCBI Taxonomy" id="2562239"/>
    <lineage>
        <taxon>Eukaryota</taxon>
        <taxon>Sar</taxon>
        <taxon>Alveolata</taxon>
        <taxon>Dinophyceae</taxon>
        <taxon>Suessiales</taxon>
        <taxon>Symbiodiniaceae</taxon>
        <taxon>Effrenium</taxon>
    </lineage>
</organism>
<keyword evidence="3" id="KW-1185">Reference proteome</keyword>
<dbReference type="AlphaFoldDB" id="A0AA36N8N0"/>
<feature type="compositionally biased region" description="Polar residues" evidence="1">
    <location>
        <begin position="7"/>
        <end position="22"/>
    </location>
</feature>